<dbReference type="EMBL" id="JAAGAX010000001">
    <property type="protein sequence ID" value="KAF2324320.1"/>
    <property type="molecule type" value="Genomic_DNA"/>
</dbReference>
<reference evidence="2 3" key="1">
    <citation type="journal article" date="2020" name="Mol. Plant">
        <title>The Chromosome-Based Rubber Tree Genome Provides New Insights into Spurge Genome Evolution and Rubber Biosynthesis.</title>
        <authorList>
            <person name="Liu J."/>
            <person name="Shi C."/>
            <person name="Shi C.C."/>
            <person name="Li W."/>
            <person name="Zhang Q.J."/>
            <person name="Zhang Y."/>
            <person name="Li K."/>
            <person name="Lu H.F."/>
            <person name="Shi C."/>
            <person name="Zhu S.T."/>
            <person name="Xiao Z.Y."/>
            <person name="Nan H."/>
            <person name="Yue Y."/>
            <person name="Zhu X.G."/>
            <person name="Wu Y."/>
            <person name="Hong X.N."/>
            <person name="Fan G.Y."/>
            <person name="Tong Y."/>
            <person name="Zhang D."/>
            <person name="Mao C.L."/>
            <person name="Liu Y.L."/>
            <person name="Hao S.J."/>
            <person name="Liu W.Q."/>
            <person name="Lv M.Q."/>
            <person name="Zhang H.B."/>
            <person name="Liu Y."/>
            <person name="Hu-Tang G.R."/>
            <person name="Wang J.P."/>
            <person name="Wang J.H."/>
            <person name="Sun Y.H."/>
            <person name="Ni S.B."/>
            <person name="Chen W.B."/>
            <person name="Zhang X.C."/>
            <person name="Jiao Y.N."/>
            <person name="Eichler E.E."/>
            <person name="Li G.H."/>
            <person name="Liu X."/>
            <person name="Gao L.Z."/>
        </authorList>
    </citation>
    <scope>NUCLEOTIDE SEQUENCE [LARGE SCALE GENOMIC DNA]</scope>
    <source>
        <strain evidence="3">cv. GT1</strain>
        <tissue evidence="2">Leaf</tissue>
    </source>
</reference>
<keyword evidence="1" id="KW-0175">Coiled coil</keyword>
<sequence length="85" mass="9733">MAANNVIGSTITTARVCCLMHNEANNYDFFLWYDDELVPDSKERCVFEVIFDKTERLQGVISSKEQNVAELERSLKATEVDEGKR</sequence>
<evidence type="ECO:0000313" key="3">
    <source>
        <dbReference type="Proteomes" id="UP000467840"/>
    </source>
</evidence>
<evidence type="ECO:0000256" key="1">
    <source>
        <dbReference type="SAM" id="Coils"/>
    </source>
</evidence>
<proteinExistence type="predicted"/>
<evidence type="ECO:0000313" key="2">
    <source>
        <dbReference type="EMBL" id="KAF2324320.1"/>
    </source>
</evidence>
<feature type="coiled-coil region" evidence="1">
    <location>
        <begin position="54"/>
        <end position="81"/>
    </location>
</feature>
<accession>A0A6A6NGU4</accession>
<dbReference type="Proteomes" id="UP000467840">
    <property type="component" value="Chromosome 5"/>
</dbReference>
<dbReference type="AlphaFoldDB" id="A0A6A6NGU4"/>
<name>A0A6A6NGU4_HEVBR</name>
<comment type="caution">
    <text evidence="2">The sequence shown here is derived from an EMBL/GenBank/DDBJ whole genome shotgun (WGS) entry which is preliminary data.</text>
</comment>
<gene>
    <name evidence="2" type="ORF">GH714_012443</name>
</gene>
<protein>
    <submittedName>
        <fullName evidence="2">Uncharacterized protein</fullName>
    </submittedName>
</protein>
<organism evidence="2 3">
    <name type="scientific">Hevea brasiliensis</name>
    <name type="common">Para rubber tree</name>
    <name type="synonym">Siphonia brasiliensis</name>
    <dbReference type="NCBI Taxonomy" id="3981"/>
    <lineage>
        <taxon>Eukaryota</taxon>
        <taxon>Viridiplantae</taxon>
        <taxon>Streptophyta</taxon>
        <taxon>Embryophyta</taxon>
        <taxon>Tracheophyta</taxon>
        <taxon>Spermatophyta</taxon>
        <taxon>Magnoliopsida</taxon>
        <taxon>eudicotyledons</taxon>
        <taxon>Gunneridae</taxon>
        <taxon>Pentapetalae</taxon>
        <taxon>rosids</taxon>
        <taxon>fabids</taxon>
        <taxon>Malpighiales</taxon>
        <taxon>Euphorbiaceae</taxon>
        <taxon>Crotonoideae</taxon>
        <taxon>Micrandreae</taxon>
        <taxon>Hevea</taxon>
    </lineage>
</organism>
<keyword evidence="3" id="KW-1185">Reference proteome</keyword>